<dbReference type="EMBL" id="BAAAOR010000048">
    <property type="protein sequence ID" value="GAA1547654.1"/>
    <property type="molecule type" value="Genomic_DNA"/>
</dbReference>
<evidence type="ECO:0000256" key="1">
    <source>
        <dbReference type="SAM" id="MobiDB-lite"/>
    </source>
</evidence>
<protein>
    <recommendedName>
        <fullName evidence="4">Secreted protein</fullName>
    </recommendedName>
</protein>
<evidence type="ECO:0000313" key="2">
    <source>
        <dbReference type="EMBL" id="GAA1547654.1"/>
    </source>
</evidence>
<dbReference type="RefSeq" id="WP_141003399.1">
    <property type="nucleotide sequence ID" value="NZ_BAAAOR010000048.1"/>
</dbReference>
<gene>
    <name evidence="2" type="ORF">GCM10009788_57210</name>
</gene>
<evidence type="ECO:0008006" key="4">
    <source>
        <dbReference type="Google" id="ProtNLM"/>
    </source>
</evidence>
<keyword evidence="3" id="KW-1185">Reference proteome</keyword>
<feature type="region of interest" description="Disordered" evidence="1">
    <location>
        <begin position="62"/>
        <end position="89"/>
    </location>
</feature>
<proteinExistence type="predicted"/>
<comment type="caution">
    <text evidence="2">The sequence shown here is derived from an EMBL/GenBank/DDBJ whole genome shotgun (WGS) entry which is preliminary data.</text>
</comment>
<evidence type="ECO:0000313" key="3">
    <source>
        <dbReference type="Proteomes" id="UP001500842"/>
    </source>
</evidence>
<dbReference type="Proteomes" id="UP001500842">
    <property type="component" value="Unassembled WGS sequence"/>
</dbReference>
<sequence length="89" mass="9028">MENMTMIPAIPVMTSARQLSLSAVLGCATAALPTLEVQGIAARPATANAVFAPFASPAADAAKRERTAGTAHRGNAATVWGSPAWSPPI</sequence>
<reference evidence="2 3" key="1">
    <citation type="journal article" date="2019" name="Int. J. Syst. Evol. Microbiol.">
        <title>The Global Catalogue of Microorganisms (GCM) 10K type strain sequencing project: providing services to taxonomists for standard genome sequencing and annotation.</title>
        <authorList>
            <consortium name="The Broad Institute Genomics Platform"/>
            <consortium name="The Broad Institute Genome Sequencing Center for Infectious Disease"/>
            <person name="Wu L."/>
            <person name="Ma J."/>
        </authorList>
    </citation>
    <scope>NUCLEOTIDE SEQUENCE [LARGE SCALE GENOMIC DNA]</scope>
    <source>
        <strain evidence="2 3">JCM 14942</strain>
    </source>
</reference>
<name>A0ABN2BU06_9ACTN</name>
<accession>A0ABN2BU06</accession>
<organism evidence="2 3">
    <name type="scientific">Nocardioides humi</name>
    <dbReference type="NCBI Taxonomy" id="449461"/>
    <lineage>
        <taxon>Bacteria</taxon>
        <taxon>Bacillati</taxon>
        <taxon>Actinomycetota</taxon>
        <taxon>Actinomycetes</taxon>
        <taxon>Propionibacteriales</taxon>
        <taxon>Nocardioidaceae</taxon>
        <taxon>Nocardioides</taxon>
    </lineage>
</organism>